<dbReference type="PANTHER" id="PTHR45989:SF1">
    <property type="entry name" value="TRANSLATION INITIATION FACTOR EIF-2B SUBUNIT GAMMA"/>
    <property type="match status" value="1"/>
</dbReference>
<dbReference type="GO" id="GO:0005829">
    <property type="term" value="C:cytosol"/>
    <property type="evidence" value="ECO:0007669"/>
    <property type="project" value="UniProtKB-SubCell"/>
</dbReference>
<feature type="region of interest" description="Disordered" evidence="13">
    <location>
        <begin position="632"/>
        <end position="665"/>
    </location>
</feature>
<evidence type="ECO:0000256" key="3">
    <source>
        <dbReference type="ARBA" id="ARBA00018601"/>
    </source>
</evidence>
<dbReference type="InterPro" id="IPR029044">
    <property type="entry name" value="Nucleotide-diphossugar_trans"/>
</dbReference>
<feature type="compositionally biased region" description="Low complexity" evidence="13">
    <location>
        <begin position="416"/>
        <end position="429"/>
    </location>
</feature>
<feature type="compositionally biased region" description="Low complexity" evidence="13">
    <location>
        <begin position="176"/>
        <end position="200"/>
    </location>
</feature>
<dbReference type="EMBL" id="AZHD01000014">
    <property type="protein sequence ID" value="OAA57564.1"/>
    <property type="molecule type" value="Genomic_DNA"/>
</dbReference>
<organism evidence="15 16">
    <name type="scientific">Niveomyces insectorum RCEF 264</name>
    <dbReference type="NCBI Taxonomy" id="1081102"/>
    <lineage>
        <taxon>Eukaryota</taxon>
        <taxon>Fungi</taxon>
        <taxon>Dikarya</taxon>
        <taxon>Ascomycota</taxon>
        <taxon>Pezizomycotina</taxon>
        <taxon>Sordariomycetes</taxon>
        <taxon>Hypocreomycetidae</taxon>
        <taxon>Hypocreales</taxon>
        <taxon>Cordycipitaceae</taxon>
        <taxon>Niveomyces</taxon>
    </lineage>
</organism>
<reference evidence="15 16" key="1">
    <citation type="journal article" date="2016" name="Genome Biol. Evol.">
        <title>Divergent and convergent evolution of fungal pathogenicity.</title>
        <authorList>
            <person name="Shang Y."/>
            <person name="Xiao G."/>
            <person name="Zheng P."/>
            <person name="Cen K."/>
            <person name="Zhan S."/>
            <person name="Wang C."/>
        </authorList>
    </citation>
    <scope>NUCLEOTIDE SEQUENCE [LARGE SCALE GENOMIC DNA]</scope>
    <source>
        <strain evidence="15 16">RCEF 264</strain>
    </source>
</reference>
<dbReference type="PANTHER" id="PTHR45989">
    <property type="entry name" value="TRANSLATION INITIATION FACTOR EIF-2B SUBUNIT GAMMA"/>
    <property type="match status" value="1"/>
</dbReference>
<evidence type="ECO:0000256" key="11">
    <source>
        <dbReference type="ARBA" id="ARBA00045373"/>
    </source>
</evidence>
<dbReference type="GO" id="GO:0005509">
    <property type="term" value="F:calcium ion binding"/>
    <property type="evidence" value="ECO:0007669"/>
    <property type="project" value="InterPro"/>
</dbReference>
<dbReference type="SUPFAM" id="SSF51161">
    <property type="entry name" value="Trimeric LpxA-like enzymes"/>
    <property type="match status" value="1"/>
</dbReference>
<evidence type="ECO:0000313" key="15">
    <source>
        <dbReference type="EMBL" id="OAA57564.1"/>
    </source>
</evidence>
<name>A0A167QEE1_9HYPO</name>
<evidence type="ECO:0000256" key="10">
    <source>
        <dbReference type="ARBA" id="ARBA00044229"/>
    </source>
</evidence>
<dbReference type="GO" id="GO:0005851">
    <property type="term" value="C:eukaryotic translation initiation factor 2B complex"/>
    <property type="evidence" value="ECO:0007669"/>
    <property type="project" value="TreeGrafter"/>
</dbReference>
<evidence type="ECO:0000256" key="12">
    <source>
        <dbReference type="ARBA" id="ARBA00046432"/>
    </source>
</evidence>
<dbReference type="Proteomes" id="UP000076874">
    <property type="component" value="Unassembled WGS sequence"/>
</dbReference>
<comment type="function">
    <text evidence="11">Acts as a component of the translation initiation factor 2B (eIF2B) complex, which catalyzes the exchange of GDP for GTP on the eukaryotic initiation factor 2 (eIF2) complex gamma subunit. Its guanine nucleotide exchange factor activity is repressed when bound to eIF2 complex phosphorylated on the alpha subunit, thereby limiting the amount of methionyl-initiator methionine tRNA available to the ribosome and consequently global translation is repressed.</text>
</comment>
<dbReference type="GO" id="GO:0003743">
    <property type="term" value="F:translation initiation factor activity"/>
    <property type="evidence" value="ECO:0007669"/>
    <property type="project" value="UniProtKB-KW"/>
</dbReference>
<sequence>MPHAVSKGIGLQALILCGPGSSFPTFTANPDENPKALLPIANRPMVWYPLDFCNRAGITDITLICPPAASEAIRAALKTNPFLTSLPAPAVVAPQKLDHTTGTAAILRLPEVRDIVTADFAVLPCDLVCELGGETLLQAWMVKAASLADVLAADTLGYAYLGNTHTSGGGGGGGNNSNNNHSKSNSNSNGSARRHASGTGLAAAAHSGGLGVWYDTRTALPAVKGEEADFVATVPLADAAPSAKRATSTSSSVLPHLERVVTSMPLDSLNDLMEDQDGYAVRHGLLRRHRRVRMRTTHRDAHIYVFPQWVMDLVQANEHMDSIGEDVVGWWAKAEWQRGLPEKLGMAAILQDYDASASTYGAANGGGNGDGGGSGGVGDNEPAPRGLSSTGPAGTVLAAEVSVPLSTSAVAAAAATTNTTTAHTVSARTLSTPGGGSGGVAADVPDKQRQDQSSDRRGLQMPPLLAYIHPSTATAPLIRRVDTSKLLLTVSLQLAKLPSVEEVAAAASASSPSSSESLWEPASPFAHARKVAYPEGVKTRTTITRADSLVADNVTVEEKVSIRECVVGANCQIHEGAKLHQCLLMEGVVVGKGCRLTRCILGKRSEIGAASVLTDCEVQENLLVEPKTEETNNNFMSSEGLEATAEEMDEAMQDVDDDENGGIDA</sequence>
<dbReference type="PROSITE" id="PS50222">
    <property type="entry name" value="EF_HAND_2"/>
    <property type="match status" value="1"/>
</dbReference>
<dbReference type="InterPro" id="IPR005835">
    <property type="entry name" value="NTP_transferase_dom"/>
</dbReference>
<comment type="similarity">
    <text evidence="2">Belongs to the eIF-2B gamma/epsilon subunits family.</text>
</comment>
<comment type="subcellular location">
    <subcellularLocation>
        <location evidence="1">Cytoplasm</location>
        <location evidence="1">Cytosol</location>
    </subcellularLocation>
</comment>
<dbReference type="InterPro" id="IPR051960">
    <property type="entry name" value="eIF2B_gamma"/>
</dbReference>
<evidence type="ECO:0000256" key="13">
    <source>
        <dbReference type="SAM" id="MobiDB-lite"/>
    </source>
</evidence>
<evidence type="ECO:0000313" key="16">
    <source>
        <dbReference type="Proteomes" id="UP000076874"/>
    </source>
</evidence>
<evidence type="ECO:0000256" key="4">
    <source>
        <dbReference type="ARBA" id="ARBA00022490"/>
    </source>
</evidence>
<accession>A0A167QEE1</accession>
<dbReference type="Gene3D" id="3.90.550.10">
    <property type="entry name" value="Spore Coat Polysaccharide Biosynthesis Protein SpsA, Chain A"/>
    <property type="match status" value="1"/>
</dbReference>
<dbReference type="Pfam" id="PF25087">
    <property type="entry name" value="GMPPB_C"/>
    <property type="match status" value="1"/>
</dbReference>
<dbReference type="GO" id="GO:0002183">
    <property type="term" value="P:cytoplasmic translational initiation"/>
    <property type="evidence" value="ECO:0007669"/>
    <property type="project" value="TreeGrafter"/>
</dbReference>
<feature type="region of interest" description="Disordered" evidence="13">
    <location>
        <begin position="364"/>
        <end position="392"/>
    </location>
</feature>
<dbReference type="Pfam" id="PF00483">
    <property type="entry name" value="NTP_transferase"/>
    <property type="match status" value="1"/>
</dbReference>
<dbReference type="AlphaFoldDB" id="A0A167QEE1"/>
<evidence type="ECO:0000256" key="1">
    <source>
        <dbReference type="ARBA" id="ARBA00004514"/>
    </source>
</evidence>
<feature type="compositionally biased region" description="Acidic residues" evidence="13">
    <location>
        <begin position="644"/>
        <end position="665"/>
    </location>
</feature>
<dbReference type="InterPro" id="IPR011004">
    <property type="entry name" value="Trimer_LpxA-like_sf"/>
</dbReference>
<keyword evidence="5 15" id="KW-0396">Initiation factor</keyword>
<dbReference type="InterPro" id="IPR002048">
    <property type="entry name" value="EF_hand_dom"/>
</dbReference>
<dbReference type="CDD" id="cd04652">
    <property type="entry name" value="LbH_eIF2B_gamma_C"/>
    <property type="match status" value="1"/>
</dbReference>
<feature type="region of interest" description="Disordered" evidence="13">
    <location>
        <begin position="416"/>
        <end position="459"/>
    </location>
</feature>
<evidence type="ECO:0000256" key="8">
    <source>
        <dbReference type="ARBA" id="ARBA00031190"/>
    </source>
</evidence>
<comment type="caution">
    <text evidence="15">The sequence shown here is derived from an EMBL/GenBank/DDBJ whole genome shotgun (WGS) entry which is preliminary data.</text>
</comment>
<dbReference type="OrthoDB" id="10250549at2759"/>
<evidence type="ECO:0000256" key="2">
    <source>
        <dbReference type="ARBA" id="ARBA00007878"/>
    </source>
</evidence>
<dbReference type="GO" id="GO:0005085">
    <property type="term" value="F:guanyl-nucleotide exchange factor activity"/>
    <property type="evidence" value="ECO:0007669"/>
    <property type="project" value="TreeGrafter"/>
</dbReference>
<dbReference type="STRING" id="1081102.A0A167QEE1"/>
<evidence type="ECO:0000256" key="5">
    <source>
        <dbReference type="ARBA" id="ARBA00022540"/>
    </source>
</evidence>
<evidence type="ECO:0000256" key="6">
    <source>
        <dbReference type="ARBA" id="ARBA00022917"/>
    </source>
</evidence>
<feature type="region of interest" description="Disordered" evidence="13">
    <location>
        <begin position="170"/>
        <end position="200"/>
    </location>
</feature>
<dbReference type="InterPro" id="IPR056729">
    <property type="entry name" value="GMPPB_C"/>
</dbReference>
<comment type="subunit">
    <text evidence="12">Component of the translation initiation factor 2B (eIF2B) complex which is a heterodecamer of two sets of five different subunits: alpha, beta, gamma, delta and epsilon. Subunits alpha, beta and delta comprise a regulatory subcomplex and subunits epsilon and gamma comprise a catalytic subcomplex. Within the complex, the hexameric regulatory complex resides at the center, with the two heterodimeric catalytic subcomplexes bound on opposite sides.</text>
</comment>
<feature type="domain" description="EF-hand" evidence="14">
    <location>
        <begin position="643"/>
        <end position="665"/>
    </location>
</feature>
<gene>
    <name evidence="15" type="ORF">SPI_07223</name>
</gene>
<protein>
    <recommendedName>
        <fullName evidence="3">Mannose-1-phosphate guanyltransferase</fullName>
    </recommendedName>
    <alternativeName>
        <fullName evidence="8">GDP-mannose pyrophosphorylase</fullName>
    </alternativeName>
    <alternativeName>
        <fullName evidence="7">GTP-mannose-1-phosphate guanylyltransferase</fullName>
    </alternativeName>
    <alternativeName>
        <fullName evidence="9">Translation initiation factor eIF2B subunit gamma</fullName>
    </alternativeName>
    <alternativeName>
        <fullName evidence="10">eIF2B GDP-GTP exchange factor subunit gamma</fullName>
    </alternativeName>
</protein>
<evidence type="ECO:0000256" key="7">
    <source>
        <dbReference type="ARBA" id="ARBA00030179"/>
    </source>
</evidence>
<proteinExistence type="inferred from homology"/>
<feature type="compositionally biased region" description="Gly residues" evidence="13">
    <location>
        <begin position="364"/>
        <end position="378"/>
    </location>
</feature>
<keyword evidence="4" id="KW-0963">Cytoplasm</keyword>
<keyword evidence="16" id="KW-1185">Reference proteome</keyword>
<feature type="compositionally biased region" description="Basic and acidic residues" evidence="13">
    <location>
        <begin position="444"/>
        <end position="458"/>
    </location>
</feature>
<evidence type="ECO:0000256" key="9">
    <source>
        <dbReference type="ARBA" id="ARBA00044196"/>
    </source>
</evidence>
<evidence type="ECO:0000259" key="14">
    <source>
        <dbReference type="PROSITE" id="PS50222"/>
    </source>
</evidence>
<dbReference type="Gene3D" id="2.160.10.10">
    <property type="entry name" value="Hexapeptide repeat proteins"/>
    <property type="match status" value="1"/>
</dbReference>
<keyword evidence="6" id="KW-0648">Protein biosynthesis</keyword>
<dbReference type="SUPFAM" id="SSF53448">
    <property type="entry name" value="Nucleotide-diphospho-sugar transferases"/>
    <property type="match status" value="1"/>
</dbReference>